<protein>
    <submittedName>
        <fullName evidence="3">Uncharacterized protein</fullName>
    </submittedName>
</protein>
<feature type="region of interest" description="Disordered" evidence="1">
    <location>
        <begin position="1"/>
        <end position="61"/>
    </location>
</feature>
<sequence>MEKDDGRGGGPARLDDPWYGVPASGWGPPAGAGTVPPAGRRIAEDRAGAHGRQAEHGGRLP</sequence>
<organism evidence="3 5">
    <name type="scientific">Streptomyces gougerotii</name>
    <dbReference type="NCBI Taxonomy" id="53448"/>
    <lineage>
        <taxon>Bacteria</taxon>
        <taxon>Bacillati</taxon>
        <taxon>Actinomycetota</taxon>
        <taxon>Actinomycetes</taxon>
        <taxon>Kitasatosporales</taxon>
        <taxon>Streptomycetaceae</taxon>
        <taxon>Streptomyces</taxon>
        <taxon>Streptomyces diastaticus group</taxon>
    </lineage>
</organism>
<accession>A0A8H9HNQ5</accession>
<feature type="compositionally biased region" description="Basic and acidic residues" evidence="1">
    <location>
        <begin position="41"/>
        <end position="61"/>
    </location>
</feature>
<dbReference type="EMBL" id="BLLO01000020">
    <property type="protein sequence ID" value="GFH78761.1"/>
    <property type="molecule type" value="Genomic_DNA"/>
</dbReference>
<comment type="caution">
    <text evidence="3">The sequence shown here is derived from an EMBL/GenBank/DDBJ whole genome shotgun (WGS) entry which is preliminary data.</text>
</comment>
<feature type="compositionally biased region" description="Low complexity" evidence="1">
    <location>
        <begin position="20"/>
        <end position="39"/>
    </location>
</feature>
<gene>
    <name evidence="3" type="ORF">GCM10010227_22120</name>
    <name evidence="2" type="ORF">Sgou_34310</name>
</gene>
<reference evidence="2 4" key="2">
    <citation type="submission" date="2020-02" db="EMBL/GenBank/DDBJ databases">
        <title>Whole genome shotgun sequence of Streptomyces gougerotii NBRC 13043.</title>
        <authorList>
            <person name="Ichikawa N."/>
            <person name="Komaki H."/>
            <person name="Tamura T."/>
        </authorList>
    </citation>
    <scope>NUCLEOTIDE SEQUENCE [LARGE SCALE GENOMIC DNA]</scope>
    <source>
        <strain evidence="2 4">NBRC 13043</strain>
    </source>
</reference>
<evidence type="ECO:0000313" key="5">
    <source>
        <dbReference type="Proteomes" id="UP000660975"/>
    </source>
</evidence>
<evidence type="ECO:0000256" key="1">
    <source>
        <dbReference type="SAM" id="MobiDB-lite"/>
    </source>
</evidence>
<dbReference type="Proteomes" id="UP000660975">
    <property type="component" value="Unassembled WGS sequence"/>
</dbReference>
<reference evidence="3" key="1">
    <citation type="journal article" date="2014" name="Int. J. Syst. Evol. Microbiol.">
        <title>Complete genome sequence of Corynebacterium casei LMG S-19264T (=DSM 44701T), isolated from a smear-ripened cheese.</title>
        <authorList>
            <consortium name="US DOE Joint Genome Institute (JGI-PGF)"/>
            <person name="Walter F."/>
            <person name="Albersmeier A."/>
            <person name="Kalinowski J."/>
            <person name="Ruckert C."/>
        </authorList>
    </citation>
    <scope>NUCLEOTIDE SEQUENCE</scope>
    <source>
        <strain evidence="3">JCM 4136</strain>
    </source>
</reference>
<dbReference type="AlphaFoldDB" id="A0A8H9HNQ5"/>
<evidence type="ECO:0000313" key="4">
    <source>
        <dbReference type="Proteomes" id="UP000480804"/>
    </source>
</evidence>
<dbReference type="Proteomes" id="UP000480804">
    <property type="component" value="Unassembled WGS sequence"/>
</dbReference>
<proteinExistence type="predicted"/>
<reference evidence="3" key="3">
    <citation type="submission" date="2020-09" db="EMBL/GenBank/DDBJ databases">
        <authorList>
            <person name="Sun Q."/>
            <person name="Ohkuma M."/>
        </authorList>
    </citation>
    <scope>NUCLEOTIDE SEQUENCE</scope>
    <source>
        <strain evidence="3">JCM 4136</strain>
    </source>
</reference>
<name>A0A8H9HNQ5_9ACTN</name>
<dbReference type="EMBL" id="BMSC01000005">
    <property type="protein sequence ID" value="GGU68064.1"/>
    <property type="molecule type" value="Genomic_DNA"/>
</dbReference>
<keyword evidence="4" id="KW-1185">Reference proteome</keyword>
<evidence type="ECO:0000313" key="3">
    <source>
        <dbReference type="EMBL" id="GGU68064.1"/>
    </source>
</evidence>
<evidence type="ECO:0000313" key="2">
    <source>
        <dbReference type="EMBL" id="GFH78761.1"/>
    </source>
</evidence>